<reference evidence="1" key="1">
    <citation type="submission" date="2016-10" db="EMBL/GenBank/DDBJ databases">
        <authorList>
            <person name="de Groot N.N."/>
        </authorList>
    </citation>
    <scope>NUCLEOTIDE SEQUENCE</scope>
</reference>
<sequence>MQSKAFRTQHFFNKFKVNHILELSSVRKEIFENANVPVSIIFYESSNEEEVLKNIINYISMKPNPYFEKLKILLLSKSDFKKVNQSKLLEYDYLWRILVYGSYLDFNFIKKLKSNNTIANHIESEAQGVIVGNQKESAQEYLNMPYIQTKNFKPFYIEKSNLLWNKEFLERKRTKDIFKSPSLLISQGIDVNLDLKVGILKKDSIFTSTISSIKVGNEKTLYSIMGILKSSFFKYFVMNTASSLAIEREKLLDFEKFSLPYIHDLEVIQSTKDIEQYSKNTFAQYDKEFNELKEILNQNVLKAFELNKQEEALVDYANNIMIPWIMQKNYSVAFKKYDYKDEKIEAYIDIFVKHYTNIYKELNMYFKAEILWDDYAIGIYFKVLSEKPNKQIIWEKEKNIQNFLKLSSGKTLENLFIQKDIKGFESDGFYVVKPNEYKNWHEAIGYLDFYEFRDAILRAGK</sequence>
<name>A0A1W1BI79_9ZZZZ</name>
<dbReference type="EMBL" id="FPHE01000039">
    <property type="protein sequence ID" value="SFV53161.1"/>
    <property type="molecule type" value="Genomic_DNA"/>
</dbReference>
<protein>
    <submittedName>
        <fullName evidence="1">Adenine-specific methyltransferase activity Eco57IA</fullName>
        <ecNumber evidence="1">2.1.1.72</ecNumber>
    </submittedName>
</protein>
<dbReference type="AlphaFoldDB" id="A0A1W1BI79"/>
<dbReference type="EC" id="2.1.1.72" evidence="1"/>
<gene>
    <name evidence="1" type="ORF">MNB_SV-12-662</name>
</gene>
<accession>A0A1W1BI79</accession>
<keyword evidence="1" id="KW-0808">Transferase</keyword>
<dbReference type="GO" id="GO:0009007">
    <property type="term" value="F:site-specific DNA-methyltransferase (adenine-specific) activity"/>
    <property type="evidence" value="ECO:0007669"/>
    <property type="project" value="UniProtKB-EC"/>
</dbReference>
<keyword evidence="1" id="KW-0489">Methyltransferase</keyword>
<organism evidence="1">
    <name type="scientific">hydrothermal vent metagenome</name>
    <dbReference type="NCBI Taxonomy" id="652676"/>
    <lineage>
        <taxon>unclassified sequences</taxon>
        <taxon>metagenomes</taxon>
        <taxon>ecological metagenomes</taxon>
    </lineage>
</organism>
<proteinExistence type="predicted"/>
<evidence type="ECO:0000313" key="1">
    <source>
        <dbReference type="EMBL" id="SFV53161.1"/>
    </source>
</evidence>
<dbReference type="GO" id="GO:0032259">
    <property type="term" value="P:methylation"/>
    <property type="evidence" value="ECO:0007669"/>
    <property type="project" value="UniProtKB-KW"/>
</dbReference>